<dbReference type="EMBL" id="KZ679702">
    <property type="protein sequence ID" value="PTB48157.1"/>
    <property type="molecule type" value="Genomic_DNA"/>
</dbReference>
<keyword evidence="3" id="KW-1185">Reference proteome</keyword>
<proteinExistence type="predicted"/>
<dbReference type="AlphaFoldDB" id="A0A2T3ZTN8"/>
<name>A0A2T3ZTN8_TRIHA</name>
<feature type="compositionally biased region" description="Basic and acidic residues" evidence="1">
    <location>
        <begin position="102"/>
        <end position="121"/>
    </location>
</feature>
<gene>
    <name evidence="2" type="ORF">M431DRAFT_487941</name>
</gene>
<evidence type="ECO:0000313" key="2">
    <source>
        <dbReference type="EMBL" id="PTB48157.1"/>
    </source>
</evidence>
<evidence type="ECO:0000313" key="3">
    <source>
        <dbReference type="Proteomes" id="UP000241690"/>
    </source>
</evidence>
<organism evidence="2 3">
    <name type="scientific">Trichoderma harzianum CBS 226.95</name>
    <dbReference type="NCBI Taxonomy" id="983964"/>
    <lineage>
        <taxon>Eukaryota</taxon>
        <taxon>Fungi</taxon>
        <taxon>Dikarya</taxon>
        <taxon>Ascomycota</taxon>
        <taxon>Pezizomycotina</taxon>
        <taxon>Sordariomycetes</taxon>
        <taxon>Hypocreomycetidae</taxon>
        <taxon>Hypocreales</taxon>
        <taxon>Hypocreaceae</taxon>
        <taxon>Trichoderma</taxon>
    </lineage>
</organism>
<reference evidence="2 3" key="1">
    <citation type="submission" date="2016-07" db="EMBL/GenBank/DDBJ databases">
        <title>Multiple horizontal gene transfer events from other fungi enriched the ability of initially mycotrophic Trichoderma (Ascomycota) to feed on dead plant biomass.</title>
        <authorList>
            <consortium name="DOE Joint Genome Institute"/>
            <person name="Aerts A."/>
            <person name="Atanasova L."/>
            <person name="Chenthamara K."/>
            <person name="Zhang J."/>
            <person name="Grujic M."/>
            <person name="Henrissat B."/>
            <person name="Kuo A."/>
            <person name="Salamov A."/>
            <person name="Lipzen A."/>
            <person name="Labutti K."/>
            <person name="Barry K."/>
            <person name="Miao Y."/>
            <person name="Rahimi M.J."/>
            <person name="Shen Q."/>
            <person name="Grigoriev I.V."/>
            <person name="Kubicek C.P."/>
            <person name="Druzhinina I.S."/>
        </authorList>
    </citation>
    <scope>NUCLEOTIDE SEQUENCE [LARGE SCALE GENOMIC DNA]</scope>
    <source>
        <strain evidence="2 3">CBS 226.95</strain>
    </source>
</reference>
<feature type="region of interest" description="Disordered" evidence="1">
    <location>
        <begin position="94"/>
        <end position="138"/>
    </location>
</feature>
<sequence>MASTQPASQRPPSEAPFRCAHFCSIACFYFSLSLTRTSYRAAGVARSPDLHLPAGGPVTSGASASALFCNPCICVWPSDEPGLLGATLFTSARHSQRQNGGRRIERSHRRDVDVHGAEATRRRSRTVKTTGNIPGNAPSRCWEAHVQHEHAVPVLDLGAQVPHE</sequence>
<accession>A0A2T3ZTN8</accession>
<protein>
    <submittedName>
        <fullName evidence="2">Uncharacterized protein</fullName>
    </submittedName>
</protein>
<dbReference type="GeneID" id="36625085"/>
<dbReference type="RefSeq" id="XP_024767834.1">
    <property type="nucleotide sequence ID" value="XM_024916516.1"/>
</dbReference>
<dbReference type="Proteomes" id="UP000241690">
    <property type="component" value="Unassembled WGS sequence"/>
</dbReference>
<evidence type="ECO:0000256" key="1">
    <source>
        <dbReference type="SAM" id="MobiDB-lite"/>
    </source>
</evidence>